<comment type="catalytic activity">
    <reaction evidence="1">
        <text>ATP + protein L-histidine = ADP + protein N-phospho-L-histidine.</text>
        <dbReference type="EC" id="2.7.13.3"/>
    </reaction>
</comment>
<dbReference type="RefSeq" id="WP_230754511.1">
    <property type="nucleotide sequence ID" value="NZ_JAINWA010000001.1"/>
</dbReference>
<dbReference type="EC" id="2.7.13.3" evidence="2"/>
<evidence type="ECO:0000256" key="6">
    <source>
        <dbReference type="ARBA" id="ARBA00022679"/>
    </source>
</evidence>
<dbReference type="InterPro" id="IPR002545">
    <property type="entry name" value="CheW-lke_dom"/>
</dbReference>
<dbReference type="SUPFAM" id="SSF55874">
    <property type="entry name" value="ATPase domain of HSP90 chaperone/DNA topoisomerase II/histidine kinase"/>
    <property type="match status" value="1"/>
</dbReference>
<dbReference type="PROSITE" id="PS50109">
    <property type="entry name" value="HIS_KIN"/>
    <property type="match status" value="1"/>
</dbReference>
<dbReference type="PROSITE" id="PS50851">
    <property type="entry name" value="CHEW"/>
    <property type="match status" value="1"/>
</dbReference>
<keyword evidence="6" id="KW-0808">Transferase</keyword>
<dbReference type="SUPFAM" id="SSF47226">
    <property type="entry name" value="Histidine-containing phosphotransfer domain, HPT domain"/>
    <property type="match status" value="1"/>
</dbReference>
<feature type="domain" description="HPt" evidence="15">
    <location>
        <begin position="1"/>
        <end position="103"/>
    </location>
</feature>
<feature type="domain" description="CheW-like" evidence="14">
    <location>
        <begin position="575"/>
        <end position="705"/>
    </location>
</feature>
<dbReference type="PANTHER" id="PTHR43395">
    <property type="entry name" value="SENSOR HISTIDINE KINASE CHEA"/>
    <property type="match status" value="1"/>
</dbReference>
<dbReference type="InterPro" id="IPR051315">
    <property type="entry name" value="Bact_Chemotaxis_CheA"/>
</dbReference>
<gene>
    <name evidence="16" type="ORF">K7J14_06460</name>
</gene>
<dbReference type="SUPFAM" id="SSF160246">
    <property type="entry name" value="EspE N-terminal domain-like"/>
    <property type="match status" value="1"/>
</dbReference>
<name>A0AAE3EHK2_9SPIR</name>
<dbReference type="Gene3D" id="2.30.30.40">
    <property type="entry name" value="SH3 Domains"/>
    <property type="match status" value="1"/>
</dbReference>
<dbReference type="InterPro" id="IPR037257">
    <property type="entry name" value="T2SS_E_N_sf"/>
</dbReference>
<keyword evidence="4" id="KW-0145">Chemotaxis</keyword>
<dbReference type="PROSITE" id="PS50894">
    <property type="entry name" value="HPT"/>
    <property type="match status" value="1"/>
</dbReference>
<dbReference type="SMART" id="SM00260">
    <property type="entry name" value="CheW"/>
    <property type="match status" value="1"/>
</dbReference>
<sequence>MKNDKFIETFKEEALELLGTLETTLLELEENPEDKELISAVFRVMHTIKGSAAMFGLDKISSFAHEVESILTALREGRISVTTDLIGNTLTARDHILEMLEDFSDASDPLSENLSAFLEAFRVATGFAASVRKDAADEVSSVSSAADSHAGSGRKAKDEELKTWHILFRPGADFFRRGASPLSILSEIRGLGETVCIPFFDRVPAAADFDPEDCATGWDIYVSTGASENQIRDIFIFVEDFSEVKIECLENLIEENIPADKKLGEILVDSGKLDAQVLSRILGRQKRIGEILVEEHLVSQTDLKAALEAQKQIQKVQKTKALAADMSTIRVKSEKLDQLMSLVGELVTVHARIQQTSRTFAENDELVSIVEQFGRLTDELRNNTMSIRMVPIGTTFSSFKRLVRDLSTELGKSVELETEGGETELDKTVIEKLNDPLIHIIRNSLDHGIESPEVRAERGKPAAGTIRLSATQTGASVHVTIEDDGNGLNKAAILKKAVGKGLIAPDSQISDEEIYRLIFAPGFSTKEQVTAVSGRGVGMDVVNRQMELINGSIAIESREAKGTRIILKIPLTLAIIDGLLVRIGEEFFIIPLAVVVGCLEFIQKNQKNDNNVVIFHDKQLPFVNMRDFFAIPGTRNDIEQIVVVNIKNTHVGILVDQVIGGNQTVIKPLGKLYKRAVGVSSGSILGDGSVALILDVEQIVDASEKAEND</sequence>
<dbReference type="Pfam" id="PF02518">
    <property type="entry name" value="HATPase_c"/>
    <property type="match status" value="1"/>
</dbReference>
<dbReference type="InterPro" id="IPR004358">
    <property type="entry name" value="Sig_transdc_His_kin-like_C"/>
</dbReference>
<dbReference type="AlphaFoldDB" id="A0AAE3EHK2"/>
<dbReference type="InterPro" id="IPR037006">
    <property type="entry name" value="CheA-like_homodim_sf"/>
</dbReference>
<dbReference type="PANTHER" id="PTHR43395:SF10">
    <property type="entry name" value="CHEMOTAXIS PROTEIN CHEA"/>
    <property type="match status" value="1"/>
</dbReference>
<comment type="caution">
    <text evidence="16">The sequence shown here is derived from an EMBL/GenBank/DDBJ whole genome shotgun (WGS) entry which is preliminary data.</text>
</comment>
<evidence type="ECO:0000256" key="9">
    <source>
        <dbReference type="ARBA" id="ARBA00022840"/>
    </source>
</evidence>
<evidence type="ECO:0000256" key="11">
    <source>
        <dbReference type="ARBA" id="ARBA00035100"/>
    </source>
</evidence>
<dbReference type="Pfam" id="PF02895">
    <property type="entry name" value="H-kinase_dim"/>
    <property type="match status" value="1"/>
</dbReference>
<dbReference type="GO" id="GO:0000155">
    <property type="term" value="F:phosphorelay sensor kinase activity"/>
    <property type="evidence" value="ECO:0007669"/>
    <property type="project" value="InterPro"/>
</dbReference>
<dbReference type="InterPro" id="IPR036061">
    <property type="entry name" value="CheW-like_dom_sf"/>
</dbReference>
<dbReference type="GO" id="GO:0006935">
    <property type="term" value="P:chemotaxis"/>
    <property type="evidence" value="ECO:0007669"/>
    <property type="project" value="UniProtKB-KW"/>
</dbReference>
<evidence type="ECO:0000313" key="16">
    <source>
        <dbReference type="EMBL" id="MCD1654345.1"/>
    </source>
</evidence>
<feature type="domain" description="Histidine kinase" evidence="13">
    <location>
        <begin position="362"/>
        <end position="573"/>
    </location>
</feature>
<dbReference type="PRINTS" id="PR00344">
    <property type="entry name" value="BCTRLSENSOR"/>
</dbReference>
<dbReference type="Proteomes" id="UP001198163">
    <property type="component" value="Unassembled WGS sequence"/>
</dbReference>
<dbReference type="Pfam" id="PF01584">
    <property type="entry name" value="CheW"/>
    <property type="match status" value="1"/>
</dbReference>
<dbReference type="EMBL" id="JAINWA010000001">
    <property type="protein sequence ID" value="MCD1654345.1"/>
    <property type="molecule type" value="Genomic_DNA"/>
</dbReference>
<accession>A0AAE3EHK2</accession>
<evidence type="ECO:0000313" key="17">
    <source>
        <dbReference type="Proteomes" id="UP001198163"/>
    </source>
</evidence>
<feature type="modified residue" description="Phosphohistidine" evidence="12">
    <location>
        <position position="46"/>
    </location>
</feature>
<dbReference type="InterPro" id="IPR036890">
    <property type="entry name" value="HATPase_C_sf"/>
</dbReference>
<keyword evidence="8" id="KW-0418">Kinase</keyword>
<dbReference type="InterPro" id="IPR004105">
    <property type="entry name" value="CheA-like_dim"/>
</dbReference>
<dbReference type="GO" id="GO:0005737">
    <property type="term" value="C:cytoplasm"/>
    <property type="evidence" value="ECO:0007669"/>
    <property type="project" value="InterPro"/>
</dbReference>
<dbReference type="FunFam" id="3.30.565.10:FF:000016">
    <property type="entry name" value="Chemotaxis protein CheA, putative"/>
    <property type="match status" value="1"/>
</dbReference>
<reference evidence="16" key="1">
    <citation type="submission" date="2021-08" db="EMBL/GenBank/DDBJ databases">
        <title>Comparative analyses of Brucepasteria parasyntrophica and Teretinema zuelzerae.</title>
        <authorList>
            <person name="Song Y."/>
            <person name="Brune A."/>
        </authorList>
    </citation>
    <scope>NUCLEOTIDE SEQUENCE</scope>
    <source>
        <strain evidence="16">DSM 1903</strain>
    </source>
</reference>
<dbReference type="Gene3D" id="3.30.565.10">
    <property type="entry name" value="Histidine kinase-like ATPase, C-terminal domain"/>
    <property type="match status" value="1"/>
</dbReference>
<evidence type="ECO:0000259" key="15">
    <source>
        <dbReference type="PROSITE" id="PS50894"/>
    </source>
</evidence>
<dbReference type="Pfam" id="PF01627">
    <property type="entry name" value="Hpt"/>
    <property type="match status" value="1"/>
</dbReference>
<dbReference type="SUPFAM" id="SSF47384">
    <property type="entry name" value="Homodimeric domain of signal transducing histidine kinase"/>
    <property type="match status" value="1"/>
</dbReference>
<organism evidence="16 17">
    <name type="scientific">Teretinema zuelzerae</name>
    <dbReference type="NCBI Taxonomy" id="156"/>
    <lineage>
        <taxon>Bacteria</taxon>
        <taxon>Pseudomonadati</taxon>
        <taxon>Spirochaetota</taxon>
        <taxon>Spirochaetia</taxon>
        <taxon>Spirochaetales</taxon>
        <taxon>Treponemataceae</taxon>
        <taxon>Teretinema</taxon>
    </lineage>
</organism>
<dbReference type="CDD" id="cd00088">
    <property type="entry name" value="HPT"/>
    <property type="match status" value="1"/>
</dbReference>
<dbReference type="InterPro" id="IPR005467">
    <property type="entry name" value="His_kinase_dom"/>
</dbReference>
<evidence type="ECO:0000256" key="12">
    <source>
        <dbReference type="PROSITE-ProRule" id="PRU00110"/>
    </source>
</evidence>
<dbReference type="InterPro" id="IPR036641">
    <property type="entry name" value="HPT_dom_sf"/>
</dbReference>
<dbReference type="GO" id="GO:0005524">
    <property type="term" value="F:ATP binding"/>
    <property type="evidence" value="ECO:0007669"/>
    <property type="project" value="UniProtKB-KW"/>
</dbReference>
<evidence type="ECO:0000256" key="3">
    <source>
        <dbReference type="ARBA" id="ARBA00021495"/>
    </source>
</evidence>
<dbReference type="InterPro" id="IPR036097">
    <property type="entry name" value="HisK_dim/P_sf"/>
</dbReference>
<evidence type="ECO:0000259" key="14">
    <source>
        <dbReference type="PROSITE" id="PS50851"/>
    </source>
</evidence>
<protein>
    <recommendedName>
        <fullName evidence="3">Chemotaxis protein CheA</fullName>
        <ecNumber evidence="2">2.7.13.3</ecNumber>
    </recommendedName>
</protein>
<evidence type="ECO:0000256" key="7">
    <source>
        <dbReference type="ARBA" id="ARBA00022741"/>
    </source>
</evidence>
<keyword evidence="17" id="KW-1185">Reference proteome</keyword>
<evidence type="ECO:0000259" key="13">
    <source>
        <dbReference type="PROSITE" id="PS50109"/>
    </source>
</evidence>
<dbReference type="SMART" id="SM00073">
    <property type="entry name" value="HPT"/>
    <property type="match status" value="1"/>
</dbReference>
<keyword evidence="9" id="KW-0067">ATP-binding</keyword>
<dbReference type="Gene3D" id="1.20.120.160">
    <property type="entry name" value="HPT domain"/>
    <property type="match status" value="1"/>
</dbReference>
<evidence type="ECO:0000256" key="1">
    <source>
        <dbReference type="ARBA" id="ARBA00000085"/>
    </source>
</evidence>
<dbReference type="InterPro" id="IPR003594">
    <property type="entry name" value="HATPase_dom"/>
</dbReference>
<evidence type="ECO:0000256" key="2">
    <source>
        <dbReference type="ARBA" id="ARBA00012438"/>
    </source>
</evidence>
<evidence type="ECO:0000256" key="8">
    <source>
        <dbReference type="ARBA" id="ARBA00022777"/>
    </source>
</evidence>
<evidence type="ECO:0000256" key="5">
    <source>
        <dbReference type="ARBA" id="ARBA00022553"/>
    </source>
</evidence>
<evidence type="ECO:0000256" key="4">
    <source>
        <dbReference type="ARBA" id="ARBA00022500"/>
    </source>
</evidence>
<dbReference type="InterPro" id="IPR008207">
    <property type="entry name" value="Sig_transdc_His_kin_Hpt_dom"/>
</dbReference>
<dbReference type="SMART" id="SM00387">
    <property type="entry name" value="HATPase_c"/>
    <property type="match status" value="1"/>
</dbReference>
<keyword evidence="10" id="KW-0902">Two-component regulatory system</keyword>
<keyword evidence="7" id="KW-0547">Nucleotide-binding</keyword>
<keyword evidence="5 12" id="KW-0597">Phosphoprotein</keyword>
<dbReference type="Gene3D" id="1.10.287.560">
    <property type="entry name" value="Histidine kinase CheA-like, homodimeric domain"/>
    <property type="match status" value="1"/>
</dbReference>
<comment type="function">
    <text evidence="11">Involved in the transmission of sensory signals from the chemoreceptors to the flagellar motors. CheA is autophosphorylated; it can transfer its phosphate group to either CheB or CheY.</text>
</comment>
<proteinExistence type="predicted"/>
<dbReference type="SMART" id="SM01231">
    <property type="entry name" value="H-kinase_dim"/>
    <property type="match status" value="1"/>
</dbReference>
<dbReference type="SUPFAM" id="SSF50341">
    <property type="entry name" value="CheW-like"/>
    <property type="match status" value="1"/>
</dbReference>
<evidence type="ECO:0000256" key="10">
    <source>
        <dbReference type="ARBA" id="ARBA00023012"/>
    </source>
</evidence>